<feature type="domain" description="FAD-dependent oxidoreductase 2 FAD-binding" evidence="4">
    <location>
        <begin position="54"/>
        <end position="285"/>
    </location>
</feature>
<dbReference type="PANTHER" id="PTHR11632">
    <property type="entry name" value="SUCCINATE DEHYDROGENASE 2 FLAVOPROTEIN SUBUNIT"/>
    <property type="match status" value="1"/>
</dbReference>
<evidence type="ECO:0000256" key="3">
    <source>
        <dbReference type="SAM" id="MobiDB-lite"/>
    </source>
</evidence>
<dbReference type="InterPro" id="IPR036188">
    <property type="entry name" value="FAD/NAD-bd_sf"/>
</dbReference>
<reference evidence="6 7" key="1">
    <citation type="submission" date="2016-01" db="EMBL/GenBank/DDBJ databases">
        <title>Genome sequence of Oerskovia enterophila VJag, an agar and cellulose degrading bacterium.</title>
        <authorList>
            <person name="Poehlein A."/>
            <person name="Jag V."/>
            <person name="Bengelsdorf F."/>
            <person name="Duerre P."/>
            <person name="Daniel R."/>
        </authorList>
    </citation>
    <scope>NUCLEOTIDE SEQUENCE [LARGE SCALE GENOMIC DNA]</scope>
    <source>
        <strain evidence="6 7">VJag</strain>
    </source>
</reference>
<dbReference type="InterPro" id="IPR030664">
    <property type="entry name" value="SdhA/FrdA/AprA"/>
</dbReference>
<feature type="compositionally biased region" description="Low complexity" evidence="3">
    <location>
        <begin position="604"/>
        <end position="635"/>
    </location>
</feature>
<evidence type="ECO:0000256" key="2">
    <source>
        <dbReference type="ARBA" id="ARBA00023002"/>
    </source>
</evidence>
<feature type="domain" description="Fumarate reductase/succinate dehydrogenase flavoprotein-like C-terminal" evidence="5">
    <location>
        <begin position="502"/>
        <end position="579"/>
    </location>
</feature>
<dbReference type="PRINTS" id="PR00368">
    <property type="entry name" value="FADPNR"/>
</dbReference>
<evidence type="ECO:0000313" key="6">
    <source>
        <dbReference type="EMBL" id="KZM37228.1"/>
    </source>
</evidence>
<comment type="caution">
    <text evidence="6">The sequence shown here is derived from an EMBL/GenBank/DDBJ whole genome shotgun (WGS) entry which is preliminary data.</text>
</comment>
<dbReference type="EC" id="1.3.5.4" evidence="6"/>
<dbReference type="GO" id="GO:0016491">
    <property type="term" value="F:oxidoreductase activity"/>
    <property type="evidence" value="ECO:0007669"/>
    <property type="project" value="UniProtKB-KW"/>
</dbReference>
<sequence>MVVPSSAPATVHATAPTAPTGPISPPSPRPRATRRAPRPTLVEDSAEHLLLHADVLVIGGGPAATWSAIAATEQGASVVLVDKGYCGTSGVAATAGVGHWLVPPDADRRDEEITPREEQGGYLTDRDWTNDVLDEAWSRTALIDGWGYERTRRSRPASTGTRGGAGGPAPAPNPFARRPGERSFSGSSPDYLRFLRGKVKKNGVTVLDHSPALELLVDGAGVVSGAQGYQRQTGRAWRVASGAVVLATGGTTWKSHSLGGDVNTGEGHLMAAEVGAHLSSMEFSNFYGMVPFGTSMDKNGFFVTASYWDHEGVPIAYENLHKSRAELLGASLRGTITAQFTQFPPEVRPTLRAAMPNFFMVTDKLGVDPFTERFPMDWVQEGTVRGTGGVHVLDRDAWTGVPGLFAAGDVAARDRVVGAATGAGGPNLAWAVASGTWSGRAAAALAADRGPSSRGQRLEPTGTVGLRPDDGAHLPRSTPAGEGAWREITTAVRDEMLPIDKSVFRHHQGLVRSLDTLDDLWDRAGTELVPPDVRGGTAIRTRETAGMLAMARWANRTALHRTETRGMHTRTDFPDTDPQQARRLLTGGLRDLWVLPDPEPPVTGAAGAPYPGSTSAGAPGSAVGAGAPGRTTPPTRTEEAS</sequence>
<feature type="region of interest" description="Disordered" evidence="3">
    <location>
        <begin position="592"/>
        <end position="641"/>
    </location>
</feature>
<feature type="region of interest" description="Disordered" evidence="3">
    <location>
        <begin position="1"/>
        <end position="38"/>
    </location>
</feature>
<dbReference type="AlphaFoldDB" id="A0A161YL44"/>
<organism evidence="6 7">
    <name type="scientific">Oerskovia enterophila</name>
    <dbReference type="NCBI Taxonomy" id="43678"/>
    <lineage>
        <taxon>Bacteria</taxon>
        <taxon>Bacillati</taxon>
        <taxon>Actinomycetota</taxon>
        <taxon>Actinomycetes</taxon>
        <taxon>Micrococcales</taxon>
        <taxon>Cellulomonadaceae</taxon>
        <taxon>Oerskovia</taxon>
    </lineage>
</organism>
<evidence type="ECO:0000256" key="1">
    <source>
        <dbReference type="ARBA" id="ARBA00022630"/>
    </source>
</evidence>
<dbReference type="InterPro" id="IPR003953">
    <property type="entry name" value="FAD-dep_OxRdtase_2_FAD-bd"/>
</dbReference>
<dbReference type="InterPro" id="IPR037099">
    <property type="entry name" value="Fum_R/Succ_DH_flav-like_C_sf"/>
</dbReference>
<protein>
    <submittedName>
        <fullName evidence="6">Fumarate reductase flavoprotein subunit</fullName>
        <ecNumber evidence="6">1.3.5.4</ecNumber>
    </submittedName>
</protein>
<keyword evidence="2 6" id="KW-0560">Oxidoreductase</keyword>
<dbReference type="Proteomes" id="UP000076447">
    <property type="component" value="Unassembled WGS sequence"/>
</dbReference>
<dbReference type="EMBL" id="LRIE01000017">
    <property type="protein sequence ID" value="KZM37228.1"/>
    <property type="molecule type" value="Genomic_DNA"/>
</dbReference>
<dbReference type="Gene3D" id="1.20.58.100">
    <property type="entry name" value="Fumarate reductase/succinate dehydrogenase flavoprotein-like, C-terminal domain"/>
    <property type="match status" value="1"/>
</dbReference>
<dbReference type="Pfam" id="PF00890">
    <property type="entry name" value="FAD_binding_2"/>
    <property type="match status" value="1"/>
</dbReference>
<dbReference type="STRING" id="43678.OJAG_00610"/>
<dbReference type="SUPFAM" id="SSF46977">
    <property type="entry name" value="Succinate dehydrogenase/fumarate reductase flavoprotein C-terminal domain"/>
    <property type="match status" value="1"/>
</dbReference>
<feature type="region of interest" description="Disordered" evidence="3">
    <location>
        <begin position="152"/>
        <end position="186"/>
    </location>
</feature>
<dbReference type="OrthoDB" id="9805351at2"/>
<keyword evidence="1" id="KW-0285">Flavoprotein</keyword>
<evidence type="ECO:0000313" key="7">
    <source>
        <dbReference type="Proteomes" id="UP000076447"/>
    </source>
</evidence>
<evidence type="ECO:0000259" key="5">
    <source>
        <dbReference type="Pfam" id="PF02910"/>
    </source>
</evidence>
<evidence type="ECO:0000259" key="4">
    <source>
        <dbReference type="Pfam" id="PF00890"/>
    </source>
</evidence>
<dbReference type="Pfam" id="PF02910">
    <property type="entry name" value="Succ_DH_flav_C"/>
    <property type="match status" value="1"/>
</dbReference>
<dbReference type="PATRIC" id="fig|43678.3.peg.69"/>
<proteinExistence type="predicted"/>
<dbReference type="PRINTS" id="PR00411">
    <property type="entry name" value="PNDRDTASEI"/>
</dbReference>
<dbReference type="InterPro" id="IPR015939">
    <property type="entry name" value="Fum_Rdtase/Succ_DH_flav-like_C"/>
</dbReference>
<dbReference type="PANTHER" id="PTHR11632:SF51">
    <property type="entry name" value="SUCCINATE DEHYDROGENASE [UBIQUINONE] FLAVOPROTEIN SUBUNIT, MITOCHONDRIAL"/>
    <property type="match status" value="1"/>
</dbReference>
<feature type="region of interest" description="Disordered" evidence="3">
    <location>
        <begin position="448"/>
        <end position="480"/>
    </location>
</feature>
<dbReference type="SUPFAM" id="SSF51905">
    <property type="entry name" value="FAD/NAD(P)-binding domain"/>
    <property type="match status" value="1"/>
</dbReference>
<name>A0A161YL44_9CELL</name>
<gene>
    <name evidence="6" type="primary">frdA</name>
    <name evidence="6" type="ORF">OJAG_00610</name>
</gene>
<accession>A0A161YL44</accession>
<feature type="compositionally biased region" description="Low complexity" evidence="3">
    <location>
        <begin position="1"/>
        <end position="21"/>
    </location>
</feature>
<dbReference type="Gene3D" id="3.50.50.60">
    <property type="entry name" value="FAD/NAD(P)-binding domain"/>
    <property type="match status" value="1"/>
</dbReference>